<accession>A0A3M9NRP9</accession>
<dbReference type="RefSeq" id="WP_123119026.1">
    <property type="nucleotide sequence ID" value="NZ_RJJR01000001.1"/>
</dbReference>
<dbReference type="OrthoDB" id="9811276at2"/>
<evidence type="ECO:0000256" key="6">
    <source>
        <dbReference type="SAM" id="Phobius"/>
    </source>
</evidence>
<dbReference type="Pfam" id="PF04357">
    <property type="entry name" value="TamB"/>
    <property type="match status" value="1"/>
</dbReference>
<protein>
    <submittedName>
        <fullName evidence="8">Translocation/assembly module TamB</fullName>
    </submittedName>
</protein>
<gene>
    <name evidence="8" type="ORF">EFY79_02230</name>
</gene>
<keyword evidence="4 6" id="KW-0472">Membrane</keyword>
<feature type="compositionally biased region" description="Basic and acidic residues" evidence="5">
    <location>
        <begin position="1682"/>
        <end position="1697"/>
    </location>
</feature>
<comment type="subcellular location">
    <subcellularLocation>
        <location evidence="1">Membrane</location>
        <topology evidence="1">Single-pass membrane protein</topology>
    </subcellularLocation>
</comment>
<evidence type="ECO:0000256" key="3">
    <source>
        <dbReference type="ARBA" id="ARBA00022989"/>
    </source>
</evidence>
<feature type="domain" description="Translocation and assembly module TamB C-terminal" evidence="7">
    <location>
        <begin position="1198"/>
        <end position="1637"/>
    </location>
</feature>
<evidence type="ECO:0000256" key="5">
    <source>
        <dbReference type="SAM" id="MobiDB-lite"/>
    </source>
</evidence>
<name>A0A3M9NRP9_9BACT</name>
<comment type="caution">
    <text evidence="8">The sequence shown here is derived from an EMBL/GenBank/DDBJ whole genome shotgun (WGS) entry which is preliminary data.</text>
</comment>
<evidence type="ECO:0000313" key="8">
    <source>
        <dbReference type="EMBL" id="RNI40135.1"/>
    </source>
</evidence>
<dbReference type="EMBL" id="RJJR01000001">
    <property type="protein sequence ID" value="RNI40135.1"/>
    <property type="molecule type" value="Genomic_DNA"/>
</dbReference>
<feature type="transmembrane region" description="Helical" evidence="6">
    <location>
        <begin position="20"/>
        <end position="42"/>
    </location>
</feature>
<dbReference type="GO" id="GO:0005886">
    <property type="term" value="C:plasma membrane"/>
    <property type="evidence" value="ECO:0007669"/>
    <property type="project" value="InterPro"/>
</dbReference>
<keyword evidence="3 6" id="KW-1133">Transmembrane helix</keyword>
<evidence type="ECO:0000313" key="9">
    <source>
        <dbReference type="Proteomes" id="UP000267223"/>
    </source>
</evidence>
<keyword evidence="9" id="KW-1185">Reference proteome</keyword>
<evidence type="ECO:0000256" key="4">
    <source>
        <dbReference type="ARBA" id="ARBA00023136"/>
    </source>
</evidence>
<organism evidence="8 9">
    <name type="scientific">Hanamia caeni</name>
    <dbReference type="NCBI Taxonomy" id="2294116"/>
    <lineage>
        <taxon>Bacteria</taxon>
        <taxon>Pseudomonadati</taxon>
        <taxon>Bacteroidota</taxon>
        <taxon>Chitinophagia</taxon>
        <taxon>Chitinophagales</taxon>
        <taxon>Chitinophagaceae</taxon>
        <taxon>Hanamia</taxon>
    </lineage>
</organism>
<evidence type="ECO:0000256" key="2">
    <source>
        <dbReference type="ARBA" id="ARBA00022692"/>
    </source>
</evidence>
<dbReference type="Proteomes" id="UP000267223">
    <property type="component" value="Unassembled WGS sequence"/>
</dbReference>
<proteinExistence type="predicted"/>
<dbReference type="InterPro" id="IPR007452">
    <property type="entry name" value="TamB_C"/>
</dbReference>
<dbReference type="GO" id="GO:0009306">
    <property type="term" value="P:protein secretion"/>
    <property type="evidence" value="ECO:0007669"/>
    <property type="project" value="InterPro"/>
</dbReference>
<feature type="region of interest" description="Disordered" evidence="5">
    <location>
        <begin position="1671"/>
        <end position="1709"/>
    </location>
</feature>
<keyword evidence="2 6" id="KW-0812">Transmembrane</keyword>
<feature type="compositionally biased region" description="Basic residues" evidence="5">
    <location>
        <begin position="1672"/>
        <end position="1681"/>
    </location>
</feature>
<evidence type="ECO:0000256" key="1">
    <source>
        <dbReference type="ARBA" id="ARBA00004167"/>
    </source>
</evidence>
<reference evidence="8 9" key="1">
    <citation type="submission" date="2018-11" db="EMBL/GenBank/DDBJ databases">
        <title>Draft genome sequence of Ferruginibacter sp. BO-59.</title>
        <authorList>
            <person name="Im W.T."/>
        </authorList>
    </citation>
    <scope>NUCLEOTIDE SEQUENCE [LARGE SCALE GENOMIC DNA]</scope>
    <source>
        <strain evidence="8 9">BO-59</strain>
    </source>
</reference>
<sequence length="1709" mass="187581">MEVKEEGIEPQRKKSVGYVLLKVLLWIIASVLFLVMLVLILIQTSFVQNFARKKVVGYLQNKLHTTVQIGKLDIDFPTTLSLQNIFIEDLSKDTLLYGKELKVKMDMVKLISSNIDIKKITLNGIVAKVKRLPPDSVFNFQFIVDAFSSPDTLSKSSSDTSTLQMSIDEILVNKTRIIYKDLFTGNDMDLTFGHFDTKISKFDPSHLLFDIPSITLDGLHGHFNQLKPLKEPVKTTVSEAAAEPDNYLQLLNREINLSDIDVAYNSEPSHLNTSFVIGKAQVHPKTIDLKNSVVTLESALLNNSDIKVQTASQKADVKPPDSVSSAPETPSMKIIAGNVEINKLNLNYDDQSKPKAPSGMDFSHLGIEGLSIKGSNIVFSSDTIRASVESASMKEQSGFVLNKLTTDFEMNPTGVSLKNLLIETPGSDIKKEAVISYPSLAALKSDPGKLGLDIDLENSKIAIKDLWTFVPQLKAQTSSLPADATLFVDARITGQVNNMNFQKLILKGLSSTDINVNGSVSGLPNAKALYTNLTINKFQTSRRDIVSLLPPNTLPQNISLPAALSANGKIKGGMKNLYANLSIRSSYGNAAVDGTLENITDKIKARYDVVLHTGSLQLGALMKNPKLGAVTANFKVKGSGLDPKIANATFSAVIPSIVLNKYNYHNIEAHGTIANKNYSINATFSDPNLTARIDGSGNFSGKYPTLNLKSVIDSIKTLPLNLTANKLIYHGDIDADFTNLDPDHLAGNLNVTHSILVTDSNRITLDTLSLLATSSEQNETIEVSSDFFNASIKGKYKLTQLGSIIQQSIQPYYAIASSKDTVTVAPYDFAVNASIIYNKTLHAFLPTLSELRTVVLRANFSSDSGMSMYFKSPHIVYGSMVIDSLNFEAATKDSVLAFNTSLEKFASGSSLAIFKTSLDGSLHHNNLDYTLNIKDQKSKDKYRLRGSFDQSSLNNYVIHLSPDSLLLNYDPWTISQDNQIKIDSSSIIAKNFDLSKGNQHLVINSQGAGANSPLEVNFKDFKISTLTGFIQSDSFLVNGLLNGNALIKNLQTQPTFTTDLVVTNLSVHADTIGTFTAKVNNNVANKYEADVRLEGNGNDLKIKGVYNVDPTNSTFDFVADLTSLQMKTLEGVSNGAIKNARGNLYGKVAVNGSLKNPNVDGKIHFNNTAVYVASLNSVFKVDNEAIAIVNNEGIRLNTFTIRDTTNNTIVLDGMINSKDFLNYTFDLKIKADNFQAINSTNKDNQLFYGKMIFSTNLTVTGSPTLPKVDGSLVINKNTDFTVVLPQNTVGIEKRKGIVRFVDRSATLEDSLFMSPYDSLKDAPLKGYDVSLNIKIDKEAIFNMIVDAGSGDFLKLQGDGQLTGGIDASGKVTLTGTYEINDGTYNLSYNFIKRKFNIQKGSKIIWTGEPTSGQLDVTAVYIANTAPIDLVQGQIQSANQAIYKQKLPFEVDLKLTGELLQPQIGFDIVLPKEQSYEVSTTVTTTVRTKLAQLREEPNEMNKQVFALLLLNRFVGEDPFSSSGGSTSAKFVAMQSVSRLLSEQLNKLTSNLIPGVDINADLATTQDYTTGTEQDKTDLNVGLTKRLLNDRLSVTVGNDFQLQGPEQTAKPQNGFAGNISINYKLTKDGRYEVRVYRKNDYTGELEGYVIETGIGFIVSVDYNRFNQIFLSKEQRKKKRQIRQHNKELKKEQTQKEIDAKSVTPPSKAAEK</sequence>
<evidence type="ECO:0000259" key="7">
    <source>
        <dbReference type="Pfam" id="PF04357"/>
    </source>
</evidence>